<keyword evidence="1" id="KW-0732">Signal</keyword>
<dbReference type="RefSeq" id="WP_238194669.1">
    <property type="nucleotide sequence ID" value="NZ_BPQZ01000002.1"/>
</dbReference>
<comment type="caution">
    <text evidence="2">The sequence shown here is derived from an EMBL/GenBank/DDBJ whole genome shotgun (WGS) entry which is preliminary data.</text>
</comment>
<feature type="signal peptide" evidence="1">
    <location>
        <begin position="1"/>
        <end position="38"/>
    </location>
</feature>
<gene>
    <name evidence="2" type="ORF">GCM10007890_16170</name>
</gene>
<dbReference type="Proteomes" id="UP001157440">
    <property type="component" value="Unassembled WGS sequence"/>
</dbReference>
<sequence length="147" mass="15379">MAGLRGRRQKAVRVCFGAAMVVCGIAAGTGMPSGAAQAQVPARIGTCVATTIARIGTRFSGRLVKPQRDGLDEGTSVDLKNGVYGISYAYVEAVARSRVGDRAITCLVALPKGCPKGDDRGKMYTTTNLRTLDSWTLPDSQHMCGGA</sequence>
<evidence type="ECO:0000313" key="2">
    <source>
        <dbReference type="EMBL" id="GLS69604.1"/>
    </source>
</evidence>
<protein>
    <recommendedName>
        <fullName evidence="4">Secreted protein</fullName>
    </recommendedName>
</protein>
<evidence type="ECO:0008006" key="4">
    <source>
        <dbReference type="Google" id="ProtNLM"/>
    </source>
</evidence>
<dbReference type="EMBL" id="BSPL01000011">
    <property type="protein sequence ID" value="GLS69604.1"/>
    <property type="molecule type" value="Genomic_DNA"/>
</dbReference>
<organism evidence="2 3">
    <name type="scientific">Methylobacterium tardum</name>
    <dbReference type="NCBI Taxonomy" id="374432"/>
    <lineage>
        <taxon>Bacteria</taxon>
        <taxon>Pseudomonadati</taxon>
        <taxon>Pseudomonadota</taxon>
        <taxon>Alphaproteobacteria</taxon>
        <taxon>Hyphomicrobiales</taxon>
        <taxon>Methylobacteriaceae</taxon>
        <taxon>Methylobacterium</taxon>
    </lineage>
</organism>
<name>A0AA37TF46_9HYPH</name>
<accession>A0AA37TF46</accession>
<proteinExistence type="predicted"/>
<dbReference type="AlphaFoldDB" id="A0AA37TF46"/>
<feature type="chain" id="PRO_5041360848" description="Secreted protein" evidence="1">
    <location>
        <begin position="39"/>
        <end position="147"/>
    </location>
</feature>
<evidence type="ECO:0000313" key="3">
    <source>
        <dbReference type="Proteomes" id="UP001157440"/>
    </source>
</evidence>
<keyword evidence="3" id="KW-1185">Reference proteome</keyword>
<evidence type="ECO:0000256" key="1">
    <source>
        <dbReference type="SAM" id="SignalP"/>
    </source>
</evidence>
<reference evidence="3" key="1">
    <citation type="journal article" date="2019" name="Int. J. Syst. Evol. Microbiol.">
        <title>The Global Catalogue of Microorganisms (GCM) 10K type strain sequencing project: providing services to taxonomists for standard genome sequencing and annotation.</title>
        <authorList>
            <consortium name="The Broad Institute Genomics Platform"/>
            <consortium name="The Broad Institute Genome Sequencing Center for Infectious Disease"/>
            <person name="Wu L."/>
            <person name="Ma J."/>
        </authorList>
    </citation>
    <scope>NUCLEOTIDE SEQUENCE [LARGE SCALE GENOMIC DNA]</scope>
    <source>
        <strain evidence="3">NBRC 103632</strain>
    </source>
</reference>